<keyword evidence="2" id="KW-0201">Cytochrome c-type biogenesis</keyword>
<reference evidence="7" key="1">
    <citation type="submission" date="2016-11" db="EMBL/GenBank/DDBJ databases">
        <authorList>
            <person name="Varghese N."/>
            <person name="Submissions S."/>
        </authorList>
    </citation>
    <scope>NUCLEOTIDE SEQUENCE [LARGE SCALE GENOMIC DNA]</scope>
    <source>
        <strain evidence="7">CGMCC 1.8995</strain>
    </source>
</reference>
<keyword evidence="6" id="KW-0413">Isomerase</keyword>
<dbReference type="PROSITE" id="PS00194">
    <property type="entry name" value="THIOREDOXIN_1"/>
    <property type="match status" value="1"/>
</dbReference>
<evidence type="ECO:0000259" key="5">
    <source>
        <dbReference type="PROSITE" id="PS51352"/>
    </source>
</evidence>
<dbReference type="Pfam" id="PF08534">
    <property type="entry name" value="Redoxin"/>
    <property type="match status" value="1"/>
</dbReference>
<dbReference type="GO" id="GO:0030313">
    <property type="term" value="C:cell envelope"/>
    <property type="evidence" value="ECO:0007669"/>
    <property type="project" value="UniProtKB-SubCell"/>
</dbReference>
<gene>
    <name evidence="6" type="ORF">SAMN05216361_1628</name>
</gene>
<dbReference type="PANTHER" id="PTHR42852:SF18">
    <property type="entry name" value="CHROMOSOME UNDETERMINED SCAFFOLD_47, WHOLE GENOME SHOTGUN SEQUENCE"/>
    <property type="match status" value="1"/>
</dbReference>
<comment type="subcellular location">
    <subcellularLocation>
        <location evidence="1">Cell envelope</location>
    </subcellularLocation>
</comment>
<feature type="transmembrane region" description="Helical" evidence="4">
    <location>
        <begin position="21"/>
        <end position="44"/>
    </location>
</feature>
<dbReference type="PANTHER" id="PTHR42852">
    <property type="entry name" value="THIOL:DISULFIDE INTERCHANGE PROTEIN DSBE"/>
    <property type="match status" value="1"/>
</dbReference>
<dbReference type="AlphaFoldDB" id="A0A1M5HUT4"/>
<proteinExistence type="predicted"/>
<dbReference type="GO" id="GO:0017004">
    <property type="term" value="P:cytochrome complex assembly"/>
    <property type="evidence" value="ECO:0007669"/>
    <property type="project" value="UniProtKB-KW"/>
</dbReference>
<keyword evidence="3" id="KW-0676">Redox-active center</keyword>
<dbReference type="PROSITE" id="PS51352">
    <property type="entry name" value="THIOREDOXIN_2"/>
    <property type="match status" value="1"/>
</dbReference>
<accession>A0A1M5HUT4</accession>
<sequence length="255" mass="27958">MLAWAGCYVFSRRANSPKTCYQFASNAVFGAFAIGFFFARLGFIVGQWSYFHGDVLAMLDVRDGGFSVGSGLVAAALYVSYSIHRHPVIRSTLLWTGVATSVVMLPLYVAVSLLLRSASMPVPMVGSLEGSPVNLSDFKDKPLVINFWATWCPPCRREMPAMARAQRDNPDIHIVLINQSESPAQVRAFLAEQELELNNMLMDVSGDVSREFGVAVLPTTLFYSRDGKLIYRHVGGVSDASLAKAIRILQAESTP</sequence>
<dbReference type="InterPro" id="IPR036249">
    <property type="entry name" value="Thioredoxin-like_sf"/>
</dbReference>
<evidence type="ECO:0000256" key="2">
    <source>
        <dbReference type="ARBA" id="ARBA00022748"/>
    </source>
</evidence>
<dbReference type="EMBL" id="FQWD01000002">
    <property type="protein sequence ID" value="SHG19645.1"/>
    <property type="molecule type" value="Genomic_DNA"/>
</dbReference>
<keyword evidence="4" id="KW-0812">Transmembrane</keyword>
<feature type="domain" description="Thioredoxin" evidence="5">
    <location>
        <begin position="114"/>
        <end position="251"/>
    </location>
</feature>
<dbReference type="STRING" id="634436.SAMN05216361_1628"/>
<protein>
    <submittedName>
        <fullName evidence="6">Thiol-disulfide isomerase or thioredoxin</fullName>
    </submittedName>
</protein>
<dbReference type="InterPro" id="IPR017937">
    <property type="entry name" value="Thioredoxin_CS"/>
</dbReference>
<name>A0A1M5HUT4_9ALTE</name>
<feature type="transmembrane region" description="Helical" evidence="4">
    <location>
        <begin position="64"/>
        <end position="81"/>
    </location>
</feature>
<feature type="transmembrane region" description="Helical" evidence="4">
    <location>
        <begin position="93"/>
        <end position="115"/>
    </location>
</feature>
<organism evidence="6 7">
    <name type="scientific">Marisediminitalea aggregata</name>
    <dbReference type="NCBI Taxonomy" id="634436"/>
    <lineage>
        <taxon>Bacteria</taxon>
        <taxon>Pseudomonadati</taxon>
        <taxon>Pseudomonadota</taxon>
        <taxon>Gammaproteobacteria</taxon>
        <taxon>Alteromonadales</taxon>
        <taxon>Alteromonadaceae</taxon>
        <taxon>Marisediminitalea</taxon>
    </lineage>
</organism>
<dbReference type="Gene3D" id="3.40.30.10">
    <property type="entry name" value="Glutaredoxin"/>
    <property type="match status" value="1"/>
</dbReference>
<dbReference type="InterPro" id="IPR013766">
    <property type="entry name" value="Thioredoxin_domain"/>
</dbReference>
<evidence type="ECO:0000313" key="7">
    <source>
        <dbReference type="Proteomes" id="UP000184520"/>
    </source>
</evidence>
<keyword evidence="4" id="KW-1133">Transmembrane helix</keyword>
<dbReference type="Proteomes" id="UP000184520">
    <property type="component" value="Unassembled WGS sequence"/>
</dbReference>
<evidence type="ECO:0000313" key="6">
    <source>
        <dbReference type="EMBL" id="SHG19645.1"/>
    </source>
</evidence>
<dbReference type="CDD" id="cd02966">
    <property type="entry name" value="TlpA_like_family"/>
    <property type="match status" value="1"/>
</dbReference>
<dbReference type="SUPFAM" id="SSF52833">
    <property type="entry name" value="Thioredoxin-like"/>
    <property type="match status" value="1"/>
</dbReference>
<dbReference type="InterPro" id="IPR013740">
    <property type="entry name" value="Redoxin"/>
</dbReference>
<evidence type="ECO:0000256" key="4">
    <source>
        <dbReference type="SAM" id="Phobius"/>
    </source>
</evidence>
<evidence type="ECO:0000256" key="3">
    <source>
        <dbReference type="ARBA" id="ARBA00023284"/>
    </source>
</evidence>
<keyword evidence="7" id="KW-1185">Reference proteome</keyword>
<dbReference type="GO" id="GO:0015036">
    <property type="term" value="F:disulfide oxidoreductase activity"/>
    <property type="evidence" value="ECO:0007669"/>
    <property type="project" value="UniProtKB-ARBA"/>
</dbReference>
<dbReference type="GO" id="GO:0016853">
    <property type="term" value="F:isomerase activity"/>
    <property type="evidence" value="ECO:0007669"/>
    <property type="project" value="UniProtKB-KW"/>
</dbReference>
<dbReference type="InterPro" id="IPR050553">
    <property type="entry name" value="Thioredoxin_ResA/DsbE_sf"/>
</dbReference>
<evidence type="ECO:0000256" key="1">
    <source>
        <dbReference type="ARBA" id="ARBA00004196"/>
    </source>
</evidence>
<keyword evidence="4" id="KW-0472">Membrane</keyword>